<name>A0A3E3IIH7_9FIRM</name>
<accession>A0A3E3IIH7</accession>
<dbReference type="AlphaFoldDB" id="A0A3E3IIH7"/>
<proteinExistence type="predicted"/>
<comment type="caution">
    <text evidence="1">The sequence shown here is derived from an EMBL/GenBank/DDBJ whole genome shotgun (WGS) entry which is preliminary data.</text>
</comment>
<evidence type="ECO:0000313" key="1">
    <source>
        <dbReference type="EMBL" id="RGE66874.1"/>
    </source>
</evidence>
<evidence type="ECO:0000313" key="2">
    <source>
        <dbReference type="Proteomes" id="UP000260828"/>
    </source>
</evidence>
<dbReference type="Proteomes" id="UP000260828">
    <property type="component" value="Unassembled WGS sequence"/>
</dbReference>
<sequence>MLSPSAAENAAPAPLFAAQPAKVFWHTFFSKKPESGALAKSTPAARRLSWILLGAGGVPKQALAACGPRFL</sequence>
<protein>
    <submittedName>
        <fullName evidence="1">Uncharacterized protein</fullName>
    </submittedName>
</protein>
<dbReference type="EMBL" id="QVME01000006">
    <property type="protein sequence ID" value="RGE66874.1"/>
    <property type="molecule type" value="Genomic_DNA"/>
</dbReference>
<reference evidence="1 2" key="1">
    <citation type="submission" date="2018-08" db="EMBL/GenBank/DDBJ databases">
        <title>A genome reference for cultivated species of the human gut microbiota.</title>
        <authorList>
            <person name="Zou Y."/>
            <person name="Xue W."/>
            <person name="Luo G."/>
        </authorList>
    </citation>
    <scope>NUCLEOTIDE SEQUENCE [LARGE SCALE GENOMIC DNA]</scope>
    <source>
        <strain evidence="1 2">TF05-12AC</strain>
    </source>
</reference>
<gene>
    <name evidence="1" type="ORF">DXC40_11540</name>
</gene>
<organism evidence="1 2">
    <name type="scientific">Anaerotruncus colihominis</name>
    <dbReference type="NCBI Taxonomy" id="169435"/>
    <lineage>
        <taxon>Bacteria</taxon>
        <taxon>Bacillati</taxon>
        <taxon>Bacillota</taxon>
        <taxon>Clostridia</taxon>
        <taxon>Eubacteriales</taxon>
        <taxon>Oscillospiraceae</taxon>
        <taxon>Anaerotruncus</taxon>
    </lineage>
</organism>